<keyword evidence="1" id="KW-1133">Transmembrane helix</keyword>
<feature type="transmembrane region" description="Helical" evidence="1">
    <location>
        <begin position="85"/>
        <end position="104"/>
    </location>
</feature>
<protein>
    <submittedName>
        <fullName evidence="2">Uncharacterized protein</fullName>
    </submittedName>
</protein>
<keyword evidence="1" id="KW-0472">Membrane</keyword>
<reference evidence="2" key="2">
    <citation type="submission" date="2023-01" db="EMBL/GenBank/DDBJ databases">
        <authorList>
            <person name="Sun Q."/>
            <person name="Evtushenko L."/>
        </authorList>
    </citation>
    <scope>NUCLEOTIDE SEQUENCE</scope>
    <source>
        <strain evidence="2">VKM Ac-2007</strain>
    </source>
</reference>
<accession>A0A9W6HZ24</accession>
<comment type="caution">
    <text evidence="2">The sequence shown here is derived from an EMBL/GenBank/DDBJ whole genome shotgun (WGS) entry which is preliminary data.</text>
</comment>
<organism evidence="2 3">
    <name type="scientific">Streptosporangium carneum</name>
    <dbReference type="NCBI Taxonomy" id="47481"/>
    <lineage>
        <taxon>Bacteria</taxon>
        <taxon>Bacillati</taxon>
        <taxon>Actinomycetota</taxon>
        <taxon>Actinomycetes</taxon>
        <taxon>Streptosporangiales</taxon>
        <taxon>Streptosporangiaceae</taxon>
        <taxon>Streptosporangium</taxon>
    </lineage>
</organism>
<feature type="transmembrane region" description="Helical" evidence="1">
    <location>
        <begin position="110"/>
        <end position="130"/>
    </location>
</feature>
<dbReference type="Proteomes" id="UP001143474">
    <property type="component" value="Unassembled WGS sequence"/>
</dbReference>
<sequence length="139" mass="14113">MQEVVAQPSGAGERAVSAGPLHGLRVLVTAQTVGLLVAASFAGQAARGGADLAETHVTVAMVVHLIALLQAVAALLVWRPGRGAGWPAPASLGLFLVGVGQHLSRDLPGAHVPGGLTLIGLTAAMLVWVWSPRAALRRS</sequence>
<keyword evidence="3" id="KW-1185">Reference proteome</keyword>
<keyword evidence="1" id="KW-0812">Transmembrane</keyword>
<dbReference type="EMBL" id="BSEV01000004">
    <property type="protein sequence ID" value="GLK09015.1"/>
    <property type="molecule type" value="Genomic_DNA"/>
</dbReference>
<feature type="transmembrane region" description="Helical" evidence="1">
    <location>
        <begin position="57"/>
        <end position="78"/>
    </location>
</feature>
<reference evidence="2" key="1">
    <citation type="journal article" date="2014" name="Int. J. Syst. Evol. Microbiol.">
        <title>Complete genome sequence of Corynebacterium casei LMG S-19264T (=DSM 44701T), isolated from a smear-ripened cheese.</title>
        <authorList>
            <consortium name="US DOE Joint Genome Institute (JGI-PGF)"/>
            <person name="Walter F."/>
            <person name="Albersmeier A."/>
            <person name="Kalinowski J."/>
            <person name="Ruckert C."/>
        </authorList>
    </citation>
    <scope>NUCLEOTIDE SEQUENCE</scope>
    <source>
        <strain evidence="2">VKM Ac-2007</strain>
    </source>
</reference>
<evidence type="ECO:0000313" key="3">
    <source>
        <dbReference type="Proteomes" id="UP001143474"/>
    </source>
</evidence>
<dbReference type="RefSeq" id="WP_271217504.1">
    <property type="nucleotide sequence ID" value="NZ_BAAAVD010000004.1"/>
</dbReference>
<dbReference type="AlphaFoldDB" id="A0A9W6HZ24"/>
<proteinExistence type="predicted"/>
<name>A0A9W6HZ24_9ACTN</name>
<evidence type="ECO:0000256" key="1">
    <source>
        <dbReference type="SAM" id="Phobius"/>
    </source>
</evidence>
<feature type="transmembrane region" description="Helical" evidence="1">
    <location>
        <begin position="24"/>
        <end position="45"/>
    </location>
</feature>
<evidence type="ECO:0000313" key="2">
    <source>
        <dbReference type="EMBL" id="GLK09015.1"/>
    </source>
</evidence>
<gene>
    <name evidence="2" type="ORF">GCM10017600_24210</name>
</gene>